<gene>
    <name evidence="8" type="ORF">L198_02362</name>
</gene>
<dbReference type="InterPro" id="IPR051089">
    <property type="entry name" value="prtT"/>
</dbReference>
<sequence length="758" mass="84584">MEHDAQINSQIPPKGPAVVTAVAAYNADLPNGNASILETTGHAVGVKAMVSIANIQLLLVEGESEKYPQERMRREIRPNSSGVARSSSSDAGPISYRSPFVIRYPIAPSHNTSVLVSDDENEAESPLPGFPNHPSNGRPWGKSGDGAKGASDIRYSHFMPDEAISPSADSPIKSAHGLAQEKLIQRLRSECPDPLMAGIMTEEVCAELFEFYFRHLNATVALLDSVLHTPDRCRNRSPLLFTAVLAISSRVIRPKLYSQSLLLANRMVGQAVEFGVCTLEVIQALCLLTHWKKADDDTSWVRVGMAIRMAQMLGLDKTSPRPLPRDEMRAREVLNRERVWLSDLSIAHGLPKMLKDDVEDPADWVADHPHLPTPGESSFSPIITFNRLCKLYTDSLESMNGDPSNMRMLNWMEIEWKRWRERWLLKNDRHNFSHFQIAALKVSDAIFRFHLGEYRLLFIARFETKGKPLKVSEPSPLSMAFTECSDAALGLAEIVQREFVPHGYLTYCFSTTWSMLAITVIWLVRNLEPMSGTDRARVIRLLADLQFSMGEASTSGDDMAAYTHRFLKHLLNGISPEWQLASFMTQPSPPSYEGHDRSDRFQRAGHRSSFDQLPPPPHQQVPNGRSVHLPQLSNNQQPQYAPPLAMPSSLPGVEQPSFPVDQPFVWAPSSAQELIQEYLWSTPQLPLQNSHAGNNIAGPSVNQQQVSQQVPPVTEGQAMTMNGTGMYGALPINGDYMDLFPETDDDLWKHLFPSSVMN</sequence>
<feature type="region of interest" description="Disordered" evidence="6">
    <location>
        <begin position="585"/>
        <end position="654"/>
    </location>
</feature>
<dbReference type="PANTHER" id="PTHR31845:SF17">
    <property type="entry name" value="ZN(II)2CYS6 TRANSCRIPTION FACTOR (EUROFUNG)"/>
    <property type="match status" value="1"/>
</dbReference>
<name>A0A1E3JRP7_9TREE</name>
<feature type="region of interest" description="Disordered" evidence="6">
    <location>
        <begin position="118"/>
        <end position="152"/>
    </location>
</feature>
<evidence type="ECO:0000256" key="3">
    <source>
        <dbReference type="ARBA" id="ARBA00023125"/>
    </source>
</evidence>
<dbReference type="GO" id="GO:0006351">
    <property type="term" value="P:DNA-templated transcription"/>
    <property type="evidence" value="ECO:0007669"/>
    <property type="project" value="InterPro"/>
</dbReference>
<dbReference type="GeneID" id="30191575"/>
<dbReference type="GO" id="GO:0005634">
    <property type="term" value="C:nucleus"/>
    <property type="evidence" value="ECO:0007669"/>
    <property type="project" value="UniProtKB-SubCell"/>
</dbReference>
<reference evidence="8 9" key="1">
    <citation type="submission" date="2016-06" db="EMBL/GenBank/DDBJ databases">
        <title>Evolution of pathogenesis and genome organization in the Tremellales.</title>
        <authorList>
            <person name="Cuomo C."/>
            <person name="Litvintseva A."/>
            <person name="Heitman J."/>
            <person name="Chen Y."/>
            <person name="Sun S."/>
            <person name="Springer D."/>
            <person name="Dromer F."/>
            <person name="Young S."/>
            <person name="Zeng Q."/>
            <person name="Chapman S."/>
            <person name="Gujja S."/>
            <person name="Saif S."/>
            <person name="Birren B."/>
        </authorList>
    </citation>
    <scope>NUCLEOTIDE SEQUENCE [LARGE SCALE GENOMIC DNA]</scope>
    <source>
        <strain evidence="8 9">CBS 7118</strain>
    </source>
</reference>
<proteinExistence type="predicted"/>
<comment type="caution">
    <text evidence="8">The sequence shown here is derived from an EMBL/GenBank/DDBJ whole genome shotgun (WGS) entry which is preliminary data.</text>
</comment>
<keyword evidence="2" id="KW-0805">Transcription regulation</keyword>
<evidence type="ECO:0000256" key="5">
    <source>
        <dbReference type="ARBA" id="ARBA00023242"/>
    </source>
</evidence>
<keyword evidence="9" id="KW-1185">Reference proteome</keyword>
<dbReference type="GO" id="GO:0008270">
    <property type="term" value="F:zinc ion binding"/>
    <property type="evidence" value="ECO:0007669"/>
    <property type="project" value="InterPro"/>
</dbReference>
<dbReference type="RefSeq" id="XP_019033566.1">
    <property type="nucleotide sequence ID" value="XM_019174514.1"/>
</dbReference>
<evidence type="ECO:0000256" key="6">
    <source>
        <dbReference type="SAM" id="MobiDB-lite"/>
    </source>
</evidence>
<dbReference type="OrthoDB" id="3163292at2759"/>
<protein>
    <recommendedName>
        <fullName evidence="7">Xylanolytic transcriptional activator regulatory domain-containing protein</fullName>
    </recommendedName>
</protein>
<dbReference type="InterPro" id="IPR007219">
    <property type="entry name" value="XnlR_reg_dom"/>
</dbReference>
<keyword evidence="3" id="KW-0238">DNA-binding</keyword>
<feature type="domain" description="Xylanolytic transcriptional activator regulatory" evidence="7">
    <location>
        <begin position="299"/>
        <end position="368"/>
    </location>
</feature>
<evidence type="ECO:0000256" key="4">
    <source>
        <dbReference type="ARBA" id="ARBA00023163"/>
    </source>
</evidence>
<keyword evidence="5" id="KW-0539">Nucleus</keyword>
<evidence type="ECO:0000256" key="2">
    <source>
        <dbReference type="ARBA" id="ARBA00023015"/>
    </source>
</evidence>
<dbReference type="EMBL" id="AWGH01000005">
    <property type="protein sequence ID" value="ODO03515.1"/>
    <property type="molecule type" value="Genomic_DNA"/>
</dbReference>
<dbReference type="CDD" id="cd12148">
    <property type="entry name" value="fungal_TF_MHR"/>
    <property type="match status" value="1"/>
</dbReference>
<evidence type="ECO:0000259" key="7">
    <source>
        <dbReference type="SMART" id="SM00906"/>
    </source>
</evidence>
<dbReference type="GO" id="GO:0000981">
    <property type="term" value="F:DNA-binding transcription factor activity, RNA polymerase II-specific"/>
    <property type="evidence" value="ECO:0007669"/>
    <property type="project" value="TreeGrafter"/>
</dbReference>
<evidence type="ECO:0000313" key="8">
    <source>
        <dbReference type="EMBL" id="ODO03515.1"/>
    </source>
</evidence>
<dbReference type="PANTHER" id="PTHR31845">
    <property type="entry name" value="FINGER DOMAIN PROTEIN, PUTATIVE-RELATED"/>
    <property type="match status" value="1"/>
</dbReference>
<keyword evidence="4" id="KW-0804">Transcription</keyword>
<evidence type="ECO:0000313" key="9">
    <source>
        <dbReference type="Proteomes" id="UP000094819"/>
    </source>
</evidence>
<comment type="subcellular location">
    <subcellularLocation>
        <location evidence="1">Nucleus</location>
    </subcellularLocation>
</comment>
<dbReference type="GO" id="GO:0000976">
    <property type="term" value="F:transcription cis-regulatory region binding"/>
    <property type="evidence" value="ECO:0007669"/>
    <property type="project" value="TreeGrafter"/>
</dbReference>
<dbReference type="Pfam" id="PF04082">
    <property type="entry name" value="Fungal_trans"/>
    <property type="match status" value="1"/>
</dbReference>
<feature type="compositionally biased region" description="Basic and acidic residues" evidence="6">
    <location>
        <begin position="593"/>
        <end position="602"/>
    </location>
</feature>
<accession>A0A1E3JRP7</accession>
<dbReference type="Proteomes" id="UP000094819">
    <property type="component" value="Unassembled WGS sequence"/>
</dbReference>
<feature type="compositionally biased region" description="Low complexity" evidence="6">
    <location>
        <begin position="80"/>
        <end position="89"/>
    </location>
</feature>
<dbReference type="SMART" id="SM00906">
    <property type="entry name" value="Fungal_trans"/>
    <property type="match status" value="1"/>
</dbReference>
<evidence type="ECO:0000256" key="1">
    <source>
        <dbReference type="ARBA" id="ARBA00004123"/>
    </source>
</evidence>
<feature type="region of interest" description="Disordered" evidence="6">
    <location>
        <begin position="69"/>
        <end position="91"/>
    </location>
</feature>
<dbReference type="AlphaFoldDB" id="A0A1E3JRP7"/>
<organism evidence="8 9">
    <name type="scientific">Cryptococcus wingfieldii CBS 7118</name>
    <dbReference type="NCBI Taxonomy" id="1295528"/>
    <lineage>
        <taxon>Eukaryota</taxon>
        <taxon>Fungi</taxon>
        <taxon>Dikarya</taxon>
        <taxon>Basidiomycota</taxon>
        <taxon>Agaricomycotina</taxon>
        <taxon>Tremellomycetes</taxon>
        <taxon>Tremellales</taxon>
        <taxon>Cryptococcaceae</taxon>
        <taxon>Cryptococcus</taxon>
    </lineage>
</organism>